<name>A0A127I1V1_PSEAZ</name>
<dbReference type="AlphaFoldDB" id="A0A127I1V1"/>
<proteinExistence type="predicted"/>
<dbReference type="SUPFAM" id="SSF160419">
    <property type="entry name" value="YdfO-like"/>
    <property type="match status" value="1"/>
</dbReference>
<evidence type="ECO:0008006" key="3">
    <source>
        <dbReference type="Google" id="ProtNLM"/>
    </source>
</evidence>
<evidence type="ECO:0000313" key="2">
    <source>
        <dbReference type="Proteomes" id="UP000070516"/>
    </source>
</evidence>
<reference evidence="1 2" key="1">
    <citation type="submission" date="2016-02" db="EMBL/GenBank/DDBJ databases">
        <title>Complete genome sequence of Pseudomonas azotoformans S4.</title>
        <authorList>
            <person name="Fang Y."/>
            <person name="Wu L."/>
            <person name="Feng G."/>
        </authorList>
    </citation>
    <scope>NUCLEOTIDE SEQUENCE [LARGE SCALE GENOMIC DNA]</scope>
    <source>
        <strain evidence="1 2">S4</strain>
    </source>
</reference>
<protein>
    <recommendedName>
        <fullName evidence="3">DUF1398 domain-containing protein</fullName>
    </recommendedName>
</protein>
<dbReference type="InterPro" id="IPR036696">
    <property type="entry name" value="YdfO-like_sf"/>
</dbReference>
<dbReference type="RefSeq" id="WP_061436583.1">
    <property type="nucleotide sequence ID" value="NZ_CP014546.1"/>
</dbReference>
<dbReference type="KEGG" id="pazo:AYR47_20580"/>
<dbReference type="Proteomes" id="UP000070516">
    <property type="component" value="Chromosome"/>
</dbReference>
<evidence type="ECO:0000313" key="1">
    <source>
        <dbReference type="EMBL" id="AMN80560.1"/>
    </source>
</evidence>
<gene>
    <name evidence="1" type="ORF">AYR47_20580</name>
</gene>
<sequence length="115" mass="12822">MSLDEVTTSLASAGVESYWVDYRACRVICYMRNGDVFILEVDPPGKSIPYEFSNMCIQAAVNGLQRGELIFPDFTRDIQAAGCVGYAVWILGKVVTYHGRKGEQHVDHMPGFLMP</sequence>
<dbReference type="EMBL" id="CP014546">
    <property type="protein sequence ID" value="AMN80560.1"/>
    <property type="molecule type" value="Genomic_DNA"/>
</dbReference>
<accession>A0A127I1V1</accession>
<organism evidence="1 2">
    <name type="scientific">Pseudomonas azotoformans</name>
    <dbReference type="NCBI Taxonomy" id="47878"/>
    <lineage>
        <taxon>Bacteria</taxon>
        <taxon>Pseudomonadati</taxon>
        <taxon>Pseudomonadota</taxon>
        <taxon>Gammaproteobacteria</taxon>
        <taxon>Pseudomonadales</taxon>
        <taxon>Pseudomonadaceae</taxon>
        <taxon>Pseudomonas</taxon>
    </lineage>
</organism>